<evidence type="ECO:0000256" key="1">
    <source>
        <dbReference type="ARBA" id="ARBA00023063"/>
    </source>
</evidence>
<dbReference type="Pfam" id="PF02613">
    <property type="entry name" value="Nitrate_red_del"/>
    <property type="match status" value="1"/>
</dbReference>
<keyword evidence="3" id="KW-1185">Reference proteome</keyword>
<dbReference type="NCBIfam" id="TIGR00684">
    <property type="entry name" value="narJ"/>
    <property type="match status" value="1"/>
</dbReference>
<dbReference type="EMBL" id="PSZD01000049">
    <property type="protein sequence ID" value="PPJ18887.1"/>
    <property type="molecule type" value="Genomic_DNA"/>
</dbReference>
<proteinExistence type="predicted"/>
<reference evidence="2 3" key="1">
    <citation type="submission" date="2018-02" db="EMBL/GenBank/DDBJ databases">
        <title>8 Nocardia nova and 1 Nocardia cyriacigeorgica strain used for evolution to TMP-SMX.</title>
        <authorList>
            <person name="Mehta H."/>
            <person name="Weng J."/>
            <person name="Shamoo Y."/>
        </authorList>
    </citation>
    <scope>NUCLEOTIDE SEQUENCE [LARGE SCALE GENOMIC DNA]</scope>
    <source>
        <strain evidence="2 3">BAA2227</strain>
    </source>
</reference>
<dbReference type="PANTHER" id="PTHR43680:SF2">
    <property type="entry name" value="NITRATE REDUCTASE MOLYBDENUM COFACTOR ASSEMBLY CHAPERONE NARJ"/>
    <property type="match status" value="1"/>
</dbReference>
<dbReference type="SUPFAM" id="SSF89155">
    <property type="entry name" value="TorD-like"/>
    <property type="match status" value="1"/>
</dbReference>
<dbReference type="GO" id="GO:0016530">
    <property type="term" value="F:metallochaperone activity"/>
    <property type="evidence" value="ECO:0007669"/>
    <property type="project" value="TreeGrafter"/>
</dbReference>
<gene>
    <name evidence="2" type="primary">narJ</name>
    <name evidence="2" type="ORF">C5F51_35795</name>
</gene>
<dbReference type="InterPro" id="IPR003765">
    <property type="entry name" value="NO3_reductase_chaperone_NarJ"/>
</dbReference>
<accession>A0A2S5ZUL7</accession>
<name>A0A2S5ZUL7_9NOCA</name>
<dbReference type="PANTHER" id="PTHR43680">
    <property type="entry name" value="NITRATE REDUCTASE MOLYBDENUM COFACTOR ASSEMBLY CHAPERONE"/>
    <property type="match status" value="1"/>
</dbReference>
<dbReference type="Proteomes" id="UP000238356">
    <property type="component" value="Unassembled WGS sequence"/>
</dbReference>
<dbReference type="InterPro" id="IPR020945">
    <property type="entry name" value="DMSO/NO3_reduct_chaperone"/>
</dbReference>
<protein>
    <submittedName>
        <fullName evidence="2">Nitrate reductase molybdenum cofactor assembly chaperone</fullName>
    </submittedName>
</protein>
<evidence type="ECO:0000313" key="2">
    <source>
        <dbReference type="EMBL" id="PPJ18887.1"/>
    </source>
</evidence>
<comment type="caution">
    <text evidence="2">The sequence shown here is derived from an EMBL/GenBank/DDBJ whole genome shotgun (WGS) entry which is preliminary data.</text>
</comment>
<keyword evidence="1" id="KW-0534">Nitrate assimilation</keyword>
<sequence length="238" mass="26073">MPRGDRVGVYKLASVLLAYPTASLRAGVDELDAAAASAPRTSRDAFGRFLTWLRSTSPTAVAEHYVSTFDLRRRCALYLTYYRHGDTRMRGMSLLEFTTAYRTAGFEPTTAELPDYLPLVLEFADLHPRGEALLRRHRADLELLHRALASTDTPYIAVIEAVAARLPALSRRERALVDRAWEAGPPREDVGLAATMPDGLGAPFAPPEYLNGSSDFGVRAGAALPIVESVASSREGRR</sequence>
<dbReference type="RefSeq" id="WP_104364867.1">
    <property type="nucleotide sequence ID" value="NZ_PSZD01000049.1"/>
</dbReference>
<dbReference type="InterPro" id="IPR036411">
    <property type="entry name" value="TorD-like_sf"/>
</dbReference>
<dbReference type="Gene3D" id="1.10.3480.10">
    <property type="entry name" value="TorD-like"/>
    <property type="match status" value="1"/>
</dbReference>
<dbReference type="GO" id="GO:0051131">
    <property type="term" value="P:chaperone-mediated protein complex assembly"/>
    <property type="evidence" value="ECO:0007669"/>
    <property type="project" value="InterPro"/>
</dbReference>
<dbReference type="GO" id="GO:0042128">
    <property type="term" value="P:nitrate assimilation"/>
    <property type="evidence" value="ECO:0007669"/>
    <property type="project" value="UniProtKB-KW"/>
</dbReference>
<organism evidence="2 3">
    <name type="scientific">Nocardia nova</name>
    <dbReference type="NCBI Taxonomy" id="37330"/>
    <lineage>
        <taxon>Bacteria</taxon>
        <taxon>Bacillati</taxon>
        <taxon>Actinomycetota</taxon>
        <taxon>Actinomycetes</taxon>
        <taxon>Mycobacteriales</taxon>
        <taxon>Nocardiaceae</taxon>
        <taxon>Nocardia</taxon>
    </lineage>
</organism>
<dbReference type="GO" id="GO:0051082">
    <property type="term" value="F:unfolded protein binding"/>
    <property type="evidence" value="ECO:0007669"/>
    <property type="project" value="InterPro"/>
</dbReference>
<evidence type="ECO:0000313" key="3">
    <source>
        <dbReference type="Proteomes" id="UP000238356"/>
    </source>
</evidence>
<dbReference type="AlphaFoldDB" id="A0A2S5ZUL7"/>